<dbReference type="GO" id="GO:0005886">
    <property type="term" value="C:plasma membrane"/>
    <property type="evidence" value="ECO:0007669"/>
    <property type="project" value="UniProtKB-SubCell"/>
</dbReference>
<keyword evidence="9 17" id="KW-0573">Peptidoglycan synthesis</keyword>
<gene>
    <name evidence="17" type="primary">uppP</name>
    <name evidence="19" type="ORF">HGQ17_05870</name>
</gene>
<dbReference type="GO" id="GO:0071555">
    <property type="term" value="P:cell wall organization"/>
    <property type="evidence" value="ECO:0007669"/>
    <property type="project" value="UniProtKB-KW"/>
</dbReference>
<evidence type="ECO:0000256" key="7">
    <source>
        <dbReference type="ARBA" id="ARBA00022801"/>
    </source>
</evidence>
<accession>A0A7X8TIT6</accession>
<feature type="transmembrane region" description="Helical" evidence="17">
    <location>
        <begin position="159"/>
        <end position="179"/>
    </location>
</feature>
<comment type="function">
    <text evidence="17">Catalyzes the dephosphorylation of undecaprenyl diphosphate (UPP). Confers resistance to bacitracin.</text>
</comment>
<evidence type="ECO:0000256" key="12">
    <source>
        <dbReference type="ARBA" id="ARBA00023251"/>
    </source>
</evidence>
<dbReference type="PANTHER" id="PTHR30622">
    <property type="entry name" value="UNDECAPRENYL-DIPHOSPHATASE"/>
    <property type="match status" value="1"/>
</dbReference>
<feature type="transmembrane region" description="Helical" evidence="17">
    <location>
        <begin position="261"/>
        <end position="280"/>
    </location>
</feature>
<dbReference type="GO" id="GO:0009252">
    <property type="term" value="P:peptidoglycan biosynthetic process"/>
    <property type="evidence" value="ECO:0007669"/>
    <property type="project" value="UniProtKB-KW"/>
</dbReference>
<feature type="transmembrane region" description="Helical" evidence="17">
    <location>
        <begin position="130"/>
        <end position="147"/>
    </location>
</feature>
<evidence type="ECO:0000256" key="9">
    <source>
        <dbReference type="ARBA" id="ARBA00022984"/>
    </source>
</evidence>
<dbReference type="EMBL" id="JABAHY010000004">
    <property type="protein sequence ID" value="NLS09543.1"/>
    <property type="molecule type" value="Genomic_DNA"/>
</dbReference>
<evidence type="ECO:0000256" key="1">
    <source>
        <dbReference type="ARBA" id="ARBA00004651"/>
    </source>
</evidence>
<dbReference type="AlphaFoldDB" id="A0A7X8TIT6"/>
<dbReference type="HAMAP" id="MF_01006">
    <property type="entry name" value="Undec_diphosphatase"/>
    <property type="match status" value="1"/>
</dbReference>
<evidence type="ECO:0000313" key="19">
    <source>
        <dbReference type="EMBL" id="NLS09543.1"/>
    </source>
</evidence>
<comment type="caution">
    <text evidence="19">The sequence shown here is derived from an EMBL/GenBank/DDBJ whole genome shotgun (WGS) entry which is preliminary data.</text>
</comment>
<feature type="transmembrane region" description="Helical" evidence="17">
    <location>
        <begin position="54"/>
        <end position="73"/>
    </location>
</feature>
<evidence type="ECO:0000256" key="10">
    <source>
        <dbReference type="ARBA" id="ARBA00022989"/>
    </source>
</evidence>
<dbReference type="EC" id="3.6.1.27" evidence="3 17"/>
<keyword evidence="7 17" id="KW-0378">Hydrolase</keyword>
<evidence type="ECO:0000256" key="6">
    <source>
        <dbReference type="ARBA" id="ARBA00022692"/>
    </source>
</evidence>
<evidence type="ECO:0000256" key="13">
    <source>
        <dbReference type="ARBA" id="ARBA00023316"/>
    </source>
</evidence>
<sequence length="307" mass="33497">MTIWEAILLGAIQGLFMFIPVSSSSHLVIAQHWLADAGSAIPGPDTPEMIFFNLVVHLGTMVSVAVVMWRPLLRLLRGTLRELIWFARRKTLRHLIHLKLMLLGVIVVGITGVLGLFIREYGTEVFATPWIVAILLLVTAAILWWTDKVSHTWRGAAQMTIWVAVVIGLAQALALLPGISRSGITIAAALALGMHRKIAAQFSFFVAIPTIVSATAVQSRSLIGHEGGFSISAEAYWVAFLVAAVVGAAALWLVLTLLYRAKFRIFAVYVVIFAAFILIFQPDLSDPPPVDETPAHEDQDAETSARS</sequence>
<keyword evidence="11 17" id="KW-0472">Membrane</keyword>
<proteinExistence type="inferred from homology"/>
<keyword evidence="6 17" id="KW-0812">Transmembrane</keyword>
<feature type="compositionally biased region" description="Basic and acidic residues" evidence="18">
    <location>
        <begin position="293"/>
        <end position="307"/>
    </location>
</feature>
<reference evidence="19 20" key="1">
    <citation type="submission" date="2020-04" db="EMBL/GenBank/DDBJ databases">
        <title>Nesterenkonia sp. nov., isolated from marine sediment.</title>
        <authorList>
            <person name="Zhang G."/>
        </authorList>
    </citation>
    <scope>NUCLEOTIDE SEQUENCE [LARGE SCALE GENOMIC DNA]</scope>
    <source>
        <strain evidence="19 20">MY13</strain>
    </source>
</reference>
<evidence type="ECO:0000256" key="8">
    <source>
        <dbReference type="ARBA" id="ARBA00022960"/>
    </source>
</evidence>
<evidence type="ECO:0000256" key="16">
    <source>
        <dbReference type="ARBA" id="ARBA00047594"/>
    </source>
</evidence>
<organism evidence="19 20">
    <name type="scientific">Nesterenkonia sedimenti</name>
    <dbReference type="NCBI Taxonomy" id="1463632"/>
    <lineage>
        <taxon>Bacteria</taxon>
        <taxon>Bacillati</taxon>
        <taxon>Actinomycetota</taxon>
        <taxon>Actinomycetes</taxon>
        <taxon>Micrococcales</taxon>
        <taxon>Micrococcaceae</taxon>
        <taxon>Nesterenkonia</taxon>
    </lineage>
</organism>
<dbReference type="InterPro" id="IPR003824">
    <property type="entry name" value="UppP"/>
</dbReference>
<evidence type="ECO:0000256" key="18">
    <source>
        <dbReference type="SAM" id="MobiDB-lite"/>
    </source>
</evidence>
<evidence type="ECO:0000256" key="3">
    <source>
        <dbReference type="ARBA" id="ARBA00012374"/>
    </source>
</evidence>
<evidence type="ECO:0000256" key="2">
    <source>
        <dbReference type="ARBA" id="ARBA00010621"/>
    </source>
</evidence>
<feature type="region of interest" description="Disordered" evidence="18">
    <location>
        <begin position="288"/>
        <end position="307"/>
    </location>
</feature>
<keyword evidence="10 17" id="KW-1133">Transmembrane helix</keyword>
<keyword evidence="13 17" id="KW-0961">Cell wall biogenesis/degradation</keyword>
<evidence type="ECO:0000256" key="11">
    <source>
        <dbReference type="ARBA" id="ARBA00023136"/>
    </source>
</evidence>
<evidence type="ECO:0000256" key="15">
    <source>
        <dbReference type="ARBA" id="ARBA00032932"/>
    </source>
</evidence>
<dbReference type="PANTHER" id="PTHR30622:SF2">
    <property type="entry name" value="UNDECAPRENYL-DIPHOSPHATASE"/>
    <property type="match status" value="1"/>
</dbReference>
<evidence type="ECO:0000256" key="4">
    <source>
        <dbReference type="ARBA" id="ARBA00021581"/>
    </source>
</evidence>
<dbReference type="RefSeq" id="WP_168887045.1">
    <property type="nucleotide sequence ID" value="NZ_JABAHY010000004.1"/>
</dbReference>
<evidence type="ECO:0000313" key="20">
    <source>
        <dbReference type="Proteomes" id="UP000523139"/>
    </source>
</evidence>
<dbReference type="Pfam" id="PF02673">
    <property type="entry name" value="BacA"/>
    <property type="match status" value="1"/>
</dbReference>
<evidence type="ECO:0000256" key="14">
    <source>
        <dbReference type="ARBA" id="ARBA00032707"/>
    </source>
</evidence>
<comment type="miscellaneous">
    <text evidence="17">Bacitracin is thought to be involved in the inhibition of peptidoglycan synthesis by sequestering undecaprenyl diphosphate, thereby reducing the pool of lipid carrier available.</text>
</comment>
<comment type="similarity">
    <text evidence="2 17">Belongs to the UppP family.</text>
</comment>
<dbReference type="GO" id="GO:0050380">
    <property type="term" value="F:undecaprenyl-diphosphatase activity"/>
    <property type="evidence" value="ECO:0007669"/>
    <property type="project" value="UniProtKB-UniRule"/>
</dbReference>
<evidence type="ECO:0000256" key="17">
    <source>
        <dbReference type="HAMAP-Rule" id="MF_01006"/>
    </source>
</evidence>
<keyword evidence="5 17" id="KW-1003">Cell membrane</keyword>
<evidence type="ECO:0000256" key="5">
    <source>
        <dbReference type="ARBA" id="ARBA00022475"/>
    </source>
</evidence>
<keyword evidence="12 17" id="KW-0046">Antibiotic resistance</keyword>
<protein>
    <recommendedName>
        <fullName evidence="4 17">Undecaprenyl-diphosphatase</fullName>
        <ecNumber evidence="3 17">3.6.1.27</ecNumber>
    </recommendedName>
    <alternativeName>
        <fullName evidence="15 17">Bacitracin resistance protein</fullName>
    </alternativeName>
    <alternativeName>
        <fullName evidence="14 17">Undecaprenyl pyrophosphate phosphatase</fullName>
    </alternativeName>
</protein>
<feature type="transmembrane region" description="Helical" evidence="17">
    <location>
        <begin position="235"/>
        <end position="255"/>
    </location>
</feature>
<comment type="subcellular location">
    <subcellularLocation>
        <location evidence="1 17">Cell membrane</location>
        <topology evidence="1 17">Multi-pass membrane protein</topology>
    </subcellularLocation>
</comment>
<feature type="transmembrane region" description="Helical" evidence="17">
    <location>
        <begin position="94"/>
        <end position="118"/>
    </location>
</feature>
<name>A0A7X8TIT6_9MICC</name>
<dbReference type="GO" id="GO:0008360">
    <property type="term" value="P:regulation of cell shape"/>
    <property type="evidence" value="ECO:0007669"/>
    <property type="project" value="UniProtKB-KW"/>
</dbReference>
<keyword evidence="8 17" id="KW-0133">Cell shape</keyword>
<dbReference type="GO" id="GO:0046677">
    <property type="term" value="P:response to antibiotic"/>
    <property type="evidence" value="ECO:0007669"/>
    <property type="project" value="UniProtKB-UniRule"/>
</dbReference>
<comment type="catalytic activity">
    <reaction evidence="16 17">
        <text>di-trans,octa-cis-undecaprenyl diphosphate + H2O = di-trans,octa-cis-undecaprenyl phosphate + phosphate + H(+)</text>
        <dbReference type="Rhea" id="RHEA:28094"/>
        <dbReference type="ChEBI" id="CHEBI:15377"/>
        <dbReference type="ChEBI" id="CHEBI:15378"/>
        <dbReference type="ChEBI" id="CHEBI:43474"/>
        <dbReference type="ChEBI" id="CHEBI:58405"/>
        <dbReference type="ChEBI" id="CHEBI:60392"/>
        <dbReference type="EC" id="3.6.1.27"/>
    </reaction>
</comment>
<dbReference type="Proteomes" id="UP000523139">
    <property type="component" value="Unassembled WGS sequence"/>
</dbReference>
<keyword evidence="20" id="KW-1185">Reference proteome</keyword>